<comment type="caution">
    <text evidence="2">The sequence shown here is derived from an EMBL/GenBank/DDBJ whole genome shotgun (WGS) entry which is preliminary data.</text>
</comment>
<feature type="non-terminal residue" evidence="2">
    <location>
        <position position="90"/>
    </location>
</feature>
<dbReference type="PROSITE" id="PS50174">
    <property type="entry name" value="G_PATCH"/>
    <property type="match status" value="1"/>
</dbReference>
<dbReference type="GO" id="GO:0000390">
    <property type="term" value="P:spliceosomal complex disassembly"/>
    <property type="evidence" value="ECO:0007669"/>
    <property type="project" value="InterPro"/>
</dbReference>
<keyword evidence="3" id="KW-1185">Reference proteome</keyword>
<evidence type="ECO:0000259" key="1">
    <source>
        <dbReference type="PROSITE" id="PS50174"/>
    </source>
</evidence>
<dbReference type="InterPro" id="IPR000467">
    <property type="entry name" value="G_patch_dom"/>
</dbReference>
<gene>
    <name evidence="2" type="ORF">KI387_018268</name>
</gene>
<dbReference type="EMBL" id="JAHRHJ020000003">
    <property type="protein sequence ID" value="KAH9323629.1"/>
    <property type="molecule type" value="Genomic_DNA"/>
</dbReference>
<feature type="domain" description="G-patch" evidence="1">
    <location>
        <begin position="60"/>
        <end position="90"/>
    </location>
</feature>
<evidence type="ECO:0000313" key="3">
    <source>
        <dbReference type="Proteomes" id="UP000824469"/>
    </source>
</evidence>
<reference evidence="2 3" key="1">
    <citation type="journal article" date="2021" name="Nat. Plants">
        <title>The Taxus genome provides insights into paclitaxel biosynthesis.</title>
        <authorList>
            <person name="Xiong X."/>
            <person name="Gou J."/>
            <person name="Liao Q."/>
            <person name="Li Y."/>
            <person name="Zhou Q."/>
            <person name="Bi G."/>
            <person name="Li C."/>
            <person name="Du R."/>
            <person name="Wang X."/>
            <person name="Sun T."/>
            <person name="Guo L."/>
            <person name="Liang H."/>
            <person name="Lu P."/>
            <person name="Wu Y."/>
            <person name="Zhang Z."/>
            <person name="Ro D.K."/>
            <person name="Shang Y."/>
            <person name="Huang S."/>
            <person name="Yan J."/>
        </authorList>
    </citation>
    <scope>NUCLEOTIDE SEQUENCE [LARGE SCALE GENOMIC DNA]</scope>
    <source>
        <strain evidence="2">Ta-2019</strain>
    </source>
</reference>
<dbReference type="PANTHER" id="PTHR23329">
    <property type="entry name" value="TUFTELIN-INTERACTING PROTEIN 11-RELATED"/>
    <property type="match status" value="1"/>
</dbReference>
<accession>A0AA38LGH7</accession>
<protein>
    <recommendedName>
        <fullName evidence="1">G-patch domain-containing protein</fullName>
    </recommendedName>
</protein>
<evidence type="ECO:0000313" key="2">
    <source>
        <dbReference type="EMBL" id="KAH9323629.1"/>
    </source>
</evidence>
<dbReference type="GO" id="GO:0003676">
    <property type="term" value="F:nucleic acid binding"/>
    <property type="evidence" value="ECO:0007669"/>
    <property type="project" value="InterPro"/>
</dbReference>
<dbReference type="Proteomes" id="UP000824469">
    <property type="component" value="Unassembled WGS sequence"/>
</dbReference>
<feature type="non-terminal residue" evidence="2">
    <location>
        <position position="1"/>
    </location>
</feature>
<dbReference type="PANTHER" id="PTHR23329:SF1">
    <property type="entry name" value="TUFTELIN-INTERACTING PROTEIN 11"/>
    <property type="match status" value="1"/>
</dbReference>
<dbReference type="AlphaFoldDB" id="A0AA38LGH7"/>
<proteinExistence type="predicted"/>
<dbReference type="GO" id="GO:0071008">
    <property type="term" value="C:U2-type post-mRNA release spliceosomal complex"/>
    <property type="evidence" value="ECO:0007669"/>
    <property type="project" value="TreeGrafter"/>
</dbReference>
<sequence length="90" mass="10032">EEIWTKDALLENLQQGEHKKEMPSKSDVGTMTECTISCSDFNYSSLLASDILLGHFKKHTKGIGSKLMVKMEYNGKGLGKNEQDDANPIQ</sequence>
<dbReference type="Pfam" id="PF01585">
    <property type="entry name" value="G-patch"/>
    <property type="match status" value="1"/>
</dbReference>
<dbReference type="InterPro" id="IPR045211">
    <property type="entry name" value="TFP11/STIP/Ntr1"/>
</dbReference>
<organism evidence="2 3">
    <name type="scientific">Taxus chinensis</name>
    <name type="common">Chinese yew</name>
    <name type="synonym">Taxus wallichiana var. chinensis</name>
    <dbReference type="NCBI Taxonomy" id="29808"/>
    <lineage>
        <taxon>Eukaryota</taxon>
        <taxon>Viridiplantae</taxon>
        <taxon>Streptophyta</taxon>
        <taxon>Embryophyta</taxon>
        <taxon>Tracheophyta</taxon>
        <taxon>Spermatophyta</taxon>
        <taxon>Pinopsida</taxon>
        <taxon>Pinidae</taxon>
        <taxon>Conifers II</taxon>
        <taxon>Cupressales</taxon>
        <taxon>Taxaceae</taxon>
        <taxon>Taxus</taxon>
    </lineage>
</organism>
<name>A0AA38LGH7_TAXCH</name>